<reference evidence="1" key="1">
    <citation type="journal article" date="2014" name="Front. Microbiol.">
        <title>High frequency of phylogenetically diverse reductive dehalogenase-homologous genes in deep subseafloor sedimentary metagenomes.</title>
        <authorList>
            <person name="Kawai M."/>
            <person name="Futagami T."/>
            <person name="Toyoda A."/>
            <person name="Takaki Y."/>
            <person name="Nishi S."/>
            <person name="Hori S."/>
            <person name="Arai W."/>
            <person name="Tsubouchi T."/>
            <person name="Morono Y."/>
            <person name="Uchiyama I."/>
            <person name="Ito T."/>
            <person name="Fujiyama A."/>
            <person name="Inagaki F."/>
            <person name="Takami H."/>
        </authorList>
    </citation>
    <scope>NUCLEOTIDE SEQUENCE</scope>
    <source>
        <strain evidence="1">Expedition CK06-06</strain>
    </source>
</reference>
<sequence>VHPGENGWVFDPLDSRDTVSCLNKCLSAKEKLPEMGKKSRKIVSNYSPKHAAEAILEACEIAMSHICKS</sequence>
<feature type="non-terminal residue" evidence="1">
    <location>
        <position position="1"/>
    </location>
</feature>
<protein>
    <recommendedName>
        <fullName evidence="2">Glycosyl transferase family 1 domain-containing protein</fullName>
    </recommendedName>
</protein>
<gene>
    <name evidence="1" type="ORF">S12H4_43251</name>
</gene>
<comment type="caution">
    <text evidence="1">The sequence shown here is derived from an EMBL/GenBank/DDBJ whole genome shotgun (WGS) entry which is preliminary data.</text>
</comment>
<evidence type="ECO:0000313" key="1">
    <source>
        <dbReference type="EMBL" id="GAJ06481.1"/>
    </source>
</evidence>
<dbReference type="AlphaFoldDB" id="X1V2U6"/>
<accession>X1V2U6</accession>
<dbReference type="SUPFAM" id="SSF53756">
    <property type="entry name" value="UDP-Glycosyltransferase/glycogen phosphorylase"/>
    <property type="match status" value="1"/>
</dbReference>
<dbReference type="EMBL" id="BARW01026532">
    <property type="protein sequence ID" value="GAJ06481.1"/>
    <property type="molecule type" value="Genomic_DNA"/>
</dbReference>
<dbReference type="Gene3D" id="3.40.50.2000">
    <property type="entry name" value="Glycogen Phosphorylase B"/>
    <property type="match status" value="1"/>
</dbReference>
<name>X1V2U6_9ZZZZ</name>
<proteinExistence type="predicted"/>
<organism evidence="1">
    <name type="scientific">marine sediment metagenome</name>
    <dbReference type="NCBI Taxonomy" id="412755"/>
    <lineage>
        <taxon>unclassified sequences</taxon>
        <taxon>metagenomes</taxon>
        <taxon>ecological metagenomes</taxon>
    </lineage>
</organism>
<evidence type="ECO:0008006" key="2">
    <source>
        <dbReference type="Google" id="ProtNLM"/>
    </source>
</evidence>